<gene>
    <name evidence="5" type="ORF">IEO21_03079</name>
</gene>
<dbReference type="GO" id="GO:2000045">
    <property type="term" value="P:regulation of G1/S transition of mitotic cell cycle"/>
    <property type="evidence" value="ECO:0007669"/>
    <property type="project" value="TreeGrafter"/>
</dbReference>
<evidence type="ECO:0000256" key="1">
    <source>
        <dbReference type="ARBA" id="ARBA00005883"/>
    </source>
</evidence>
<dbReference type="GO" id="GO:0005654">
    <property type="term" value="C:nucleoplasm"/>
    <property type="evidence" value="ECO:0007669"/>
    <property type="project" value="TreeGrafter"/>
</dbReference>
<dbReference type="EMBL" id="JADOXO010000035">
    <property type="protein sequence ID" value="KAF9818004.1"/>
    <property type="molecule type" value="Genomic_DNA"/>
</dbReference>
<dbReference type="SUPFAM" id="SSF47216">
    <property type="entry name" value="Proteasome activator"/>
    <property type="match status" value="1"/>
</dbReference>
<evidence type="ECO:0000256" key="3">
    <source>
        <dbReference type="SAM" id="MobiDB-lite"/>
    </source>
</evidence>
<feature type="compositionally biased region" description="Polar residues" evidence="3">
    <location>
        <begin position="42"/>
        <end position="59"/>
    </location>
</feature>
<evidence type="ECO:0000256" key="2">
    <source>
        <dbReference type="ARBA" id="ARBA00022942"/>
    </source>
</evidence>
<dbReference type="Proteomes" id="UP000639403">
    <property type="component" value="Unassembled WGS sequence"/>
</dbReference>
<dbReference type="InterPro" id="IPR009077">
    <property type="entry name" value="Proteasome_activ_PA28"/>
</dbReference>
<sequence length="259" mass="29317">MDKETTQRLEEFHKAAAAVADDVVYSIFPNKLRELQQLIDASSDPSSPFNISHATSATDVTVYPPPDRAPSEEPDSKKRKRSADDGVNGTSAAGLTSSNDAHHARFPNLILANKHLTTVHAAVKKECEQLAELCDKVKLWVNLSMPNIFRKHHEFSNIGVQIQEEVLTELHRSQESAYNLRDAGRQDHLNRAKICSKIIKYPHIEDYTLALKEHDEKQLYVARQNLYDLRNVYAILTDILHKNMTKIRSPKGNNHSGLY</sequence>
<dbReference type="PANTHER" id="PTHR10660:SF2">
    <property type="entry name" value="LD45860P"/>
    <property type="match status" value="1"/>
</dbReference>
<dbReference type="GO" id="GO:0061133">
    <property type="term" value="F:endopeptidase activator activity"/>
    <property type="evidence" value="ECO:0007669"/>
    <property type="project" value="TreeGrafter"/>
</dbReference>
<feature type="compositionally biased region" description="Polar residues" evidence="3">
    <location>
        <begin position="88"/>
        <end position="99"/>
    </location>
</feature>
<dbReference type="InterPro" id="IPR003186">
    <property type="entry name" value="PA28_C"/>
</dbReference>
<keyword evidence="2" id="KW-0647">Proteasome</keyword>
<dbReference type="InterPro" id="IPR036252">
    <property type="entry name" value="Proteasome_activ_sf"/>
</dbReference>
<proteinExistence type="inferred from homology"/>
<dbReference type="GO" id="GO:0061136">
    <property type="term" value="P:regulation of proteasomal protein catabolic process"/>
    <property type="evidence" value="ECO:0007669"/>
    <property type="project" value="TreeGrafter"/>
</dbReference>
<organism evidence="5 6">
    <name type="scientific">Rhodonia placenta</name>
    <dbReference type="NCBI Taxonomy" id="104341"/>
    <lineage>
        <taxon>Eukaryota</taxon>
        <taxon>Fungi</taxon>
        <taxon>Dikarya</taxon>
        <taxon>Basidiomycota</taxon>
        <taxon>Agaricomycotina</taxon>
        <taxon>Agaricomycetes</taxon>
        <taxon>Polyporales</taxon>
        <taxon>Adustoporiaceae</taxon>
        <taxon>Rhodonia</taxon>
    </lineage>
</organism>
<comment type="similarity">
    <text evidence="1">Belongs to the PA28 family.</text>
</comment>
<comment type="caution">
    <text evidence="5">The sequence shown here is derived from an EMBL/GenBank/DDBJ whole genome shotgun (WGS) entry which is preliminary data.</text>
</comment>
<reference evidence="5" key="1">
    <citation type="submission" date="2020-11" db="EMBL/GenBank/DDBJ databases">
        <authorList>
            <person name="Koelle M."/>
            <person name="Horta M.A.C."/>
            <person name="Nowrousian M."/>
            <person name="Ohm R.A."/>
            <person name="Benz P."/>
            <person name="Pilgard A."/>
        </authorList>
    </citation>
    <scope>NUCLEOTIDE SEQUENCE</scope>
    <source>
        <strain evidence="5">FPRL280</strain>
    </source>
</reference>
<feature type="domain" description="Proteasome activator PA28 C-terminal" evidence="4">
    <location>
        <begin position="111"/>
        <end position="256"/>
    </location>
</feature>
<dbReference type="GO" id="GO:0005737">
    <property type="term" value="C:cytoplasm"/>
    <property type="evidence" value="ECO:0007669"/>
    <property type="project" value="TreeGrafter"/>
</dbReference>
<dbReference type="FunFam" id="1.20.120.180:FF:000002">
    <property type="entry name" value="Proteasome activator complex subunit 1"/>
    <property type="match status" value="1"/>
</dbReference>
<dbReference type="AlphaFoldDB" id="A0A8H7P6Y5"/>
<evidence type="ECO:0000313" key="6">
    <source>
        <dbReference type="Proteomes" id="UP000639403"/>
    </source>
</evidence>
<dbReference type="PANTHER" id="PTHR10660">
    <property type="entry name" value="PROTEASOME REGULATOR PA28"/>
    <property type="match status" value="1"/>
</dbReference>
<evidence type="ECO:0000259" key="4">
    <source>
        <dbReference type="Pfam" id="PF02252"/>
    </source>
</evidence>
<name>A0A8H7P6Y5_9APHY</name>
<protein>
    <recommendedName>
        <fullName evidence="4">Proteasome activator PA28 C-terminal domain-containing protein</fullName>
    </recommendedName>
</protein>
<accession>A0A8H7P6Y5</accession>
<dbReference type="Gene3D" id="1.20.120.180">
    <property type="entry name" value="Proteasome activator pa28, C-terminal domain"/>
    <property type="match status" value="1"/>
</dbReference>
<feature type="region of interest" description="Disordered" evidence="3">
    <location>
        <begin position="42"/>
        <end position="99"/>
    </location>
</feature>
<reference evidence="5" key="2">
    <citation type="journal article" name="Front. Microbiol.">
        <title>Degradative Capacity of Two Strains of Rhodonia placenta: From Phenotype to Genotype.</title>
        <authorList>
            <person name="Kolle M."/>
            <person name="Horta M.A.C."/>
            <person name="Nowrousian M."/>
            <person name="Ohm R.A."/>
            <person name="Benz J.P."/>
            <person name="Pilgard A."/>
        </authorList>
    </citation>
    <scope>NUCLEOTIDE SEQUENCE</scope>
    <source>
        <strain evidence="5">FPRL280</strain>
    </source>
</reference>
<dbReference type="InterPro" id="IPR036997">
    <property type="entry name" value="PA28_C_sf"/>
</dbReference>
<dbReference type="GO" id="GO:0008537">
    <property type="term" value="C:proteasome activator complex"/>
    <property type="evidence" value="ECO:0007669"/>
    <property type="project" value="InterPro"/>
</dbReference>
<evidence type="ECO:0000313" key="5">
    <source>
        <dbReference type="EMBL" id="KAF9818004.1"/>
    </source>
</evidence>
<dbReference type="Pfam" id="PF02252">
    <property type="entry name" value="PA28_C"/>
    <property type="match status" value="1"/>
</dbReference>